<sequence>MNRIIAAGAAALLIAGSSNLALAQGAGGGGGAGAGTVAQPGGPGNADQMKDHTTGMTHETPSTTGSTGMTKETPSASTTESSDIKGQRPSPVEGGGGAGGGGGR</sequence>
<dbReference type="AlphaFoldDB" id="A0A9W6MRN0"/>
<reference evidence="3" key="3">
    <citation type="submission" date="2023-01" db="EMBL/GenBank/DDBJ databases">
        <authorList>
            <person name="Sun Q."/>
            <person name="Evtushenko L."/>
        </authorList>
    </citation>
    <scope>NUCLEOTIDE SEQUENCE</scope>
    <source>
        <strain evidence="3">VKM B-1606</strain>
    </source>
</reference>
<dbReference type="Proteomes" id="UP001143400">
    <property type="component" value="Unassembled WGS sequence"/>
</dbReference>
<protein>
    <submittedName>
        <fullName evidence="3">Uncharacterized protein</fullName>
    </submittedName>
</protein>
<feature type="compositionally biased region" description="Gly residues" evidence="1">
    <location>
        <begin position="93"/>
        <end position="104"/>
    </location>
</feature>
<feature type="chain" id="PRO_5040982322" evidence="2">
    <location>
        <begin position="24"/>
        <end position="104"/>
    </location>
</feature>
<feature type="signal peptide" evidence="2">
    <location>
        <begin position="1"/>
        <end position="23"/>
    </location>
</feature>
<reference evidence="4 5" key="2">
    <citation type="submission" date="2021-01" db="EMBL/GenBank/DDBJ databases">
        <title>Genomic Encyclopedia of Type Strains, Phase IV (KMG-IV): sequencing the most valuable type-strain genomes for metagenomic binning, comparative biology and taxonomic classification.</title>
        <authorList>
            <person name="Goeker M."/>
        </authorList>
    </citation>
    <scope>NUCLEOTIDE SEQUENCE [LARGE SCALE GENOMIC DNA]</scope>
    <source>
        <strain evidence="4 5">DSM 6130</strain>
    </source>
</reference>
<feature type="compositionally biased region" description="Gly residues" evidence="1">
    <location>
        <begin position="25"/>
        <end position="34"/>
    </location>
</feature>
<comment type="caution">
    <text evidence="3">The sequence shown here is derived from an EMBL/GenBank/DDBJ whole genome shotgun (WGS) entry which is preliminary data.</text>
</comment>
<evidence type="ECO:0000313" key="6">
    <source>
        <dbReference type="Proteomes" id="UP001143400"/>
    </source>
</evidence>
<keyword evidence="5" id="KW-1185">Reference proteome</keyword>
<reference evidence="3" key="1">
    <citation type="journal article" date="2014" name="Int. J. Syst. Evol. Microbiol.">
        <title>Complete genome sequence of Corynebacterium casei LMG S-19264T (=DSM 44701T), isolated from a smear-ripened cheese.</title>
        <authorList>
            <consortium name="US DOE Joint Genome Institute (JGI-PGF)"/>
            <person name="Walter F."/>
            <person name="Albersmeier A."/>
            <person name="Kalinowski J."/>
            <person name="Ruckert C."/>
        </authorList>
    </citation>
    <scope>NUCLEOTIDE SEQUENCE</scope>
    <source>
        <strain evidence="3">VKM B-1606</strain>
    </source>
</reference>
<dbReference type="RefSeq" id="WP_204949011.1">
    <property type="nucleotide sequence ID" value="NZ_BSFF01000002.1"/>
</dbReference>
<dbReference type="Proteomes" id="UP000758856">
    <property type="component" value="Unassembled WGS sequence"/>
</dbReference>
<evidence type="ECO:0000256" key="2">
    <source>
        <dbReference type="SAM" id="SignalP"/>
    </source>
</evidence>
<accession>A0A9W6MRN0</accession>
<dbReference type="EMBL" id="JAFBCY010000001">
    <property type="protein sequence ID" value="MBM7850606.1"/>
    <property type="molecule type" value="Genomic_DNA"/>
</dbReference>
<name>A0A9W6MRN0_9HYPH</name>
<evidence type="ECO:0000256" key="1">
    <source>
        <dbReference type="SAM" id="MobiDB-lite"/>
    </source>
</evidence>
<evidence type="ECO:0000313" key="3">
    <source>
        <dbReference type="EMBL" id="GLK55900.1"/>
    </source>
</evidence>
<evidence type="ECO:0000313" key="4">
    <source>
        <dbReference type="EMBL" id="MBM7850606.1"/>
    </source>
</evidence>
<feature type="region of interest" description="Disordered" evidence="1">
    <location>
        <begin position="21"/>
        <end position="104"/>
    </location>
</feature>
<feature type="compositionally biased region" description="Polar residues" evidence="1">
    <location>
        <begin position="54"/>
        <end position="81"/>
    </location>
</feature>
<keyword evidence="2" id="KW-0732">Signal</keyword>
<organism evidence="3 6">
    <name type="scientific">Methylopila capsulata</name>
    <dbReference type="NCBI Taxonomy" id="61654"/>
    <lineage>
        <taxon>Bacteria</taxon>
        <taxon>Pseudomonadati</taxon>
        <taxon>Pseudomonadota</taxon>
        <taxon>Alphaproteobacteria</taxon>
        <taxon>Hyphomicrobiales</taxon>
        <taxon>Methylopilaceae</taxon>
        <taxon>Methylopila</taxon>
    </lineage>
</organism>
<evidence type="ECO:0000313" key="5">
    <source>
        <dbReference type="Proteomes" id="UP000758856"/>
    </source>
</evidence>
<proteinExistence type="predicted"/>
<dbReference type="EMBL" id="BSFF01000002">
    <property type="protein sequence ID" value="GLK55900.1"/>
    <property type="molecule type" value="Genomic_DNA"/>
</dbReference>
<gene>
    <name evidence="3" type="ORF">GCM10008170_19190</name>
    <name evidence="4" type="ORF">JOD31_000818</name>
</gene>